<evidence type="ECO:0000256" key="3">
    <source>
        <dbReference type="ARBA" id="ARBA00029754"/>
    </source>
</evidence>
<dbReference type="Pfam" id="PF13291">
    <property type="entry name" value="ACT_4"/>
    <property type="match status" value="1"/>
</dbReference>
<dbReference type="NCBIfam" id="TIGR00691">
    <property type="entry name" value="spoT_relA"/>
    <property type="match status" value="1"/>
</dbReference>
<dbReference type="Gene3D" id="1.10.3210.10">
    <property type="entry name" value="Hypothetical protein af1432"/>
    <property type="match status" value="1"/>
</dbReference>
<dbReference type="NCBIfam" id="NF008124">
    <property type="entry name" value="PRK10872.1"/>
    <property type="match status" value="1"/>
</dbReference>
<dbReference type="InterPro" id="IPR045600">
    <property type="entry name" value="RelA/SpoT_AH_RIS"/>
</dbReference>
<evidence type="ECO:0000256" key="4">
    <source>
        <dbReference type="ARBA" id="ARBA00032407"/>
    </source>
</evidence>
<dbReference type="Pfam" id="PF19296">
    <property type="entry name" value="RelA_AH_RIS"/>
    <property type="match status" value="1"/>
</dbReference>
<dbReference type="InterPro" id="IPR043519">
    <property type="entry name" value="NT_sf"/>
</dbReference>
<sequence length="735" mass="83241">MVSVREAHFSDPHFQLDEWVTRYISESSEAETLLALIEQVELLIGQKKEENVSVLKRAREMIEILAPLNMDIETLQAAILFVVFDAKLISLEDIQERFGSKLEILVSSVETMNAIGALKVGEHTRNGEPQIDNIRKMLLAMVEDVRAVVIKLAERICLLREIKSADEDVKVLIAREIADIYAPLANRLGIGQLKWELEDISFRYLHPQTYKDIAKQLDGKRIDRETFIDNFVSQLQARLDKDDIRAKVYGRPKHIYSIWKKMNGKHLKFDELFDVRAVRIVTDRLQDCYGALGVVHTLWHHIPREFDDYVANPKPNGYQSIHTIVVGPEGKTVEIQIRTEQMHEDAELGVAAHWKYKEGTTGGKQSGYEEKINWLRKILQWQEDVAESGNLVEEVRSQVFEDRVYVFTPSGEVVDLPQGSTVLDFAYYIHSHVGHKCIGAKVDGRIVQFTYQVETGQRIEIITSNNPNPKRDWLNPNLGYIKTSRARSKIQHWFKQQDRDKNIIAGREMLETELARGNLKIKDAQSAVERFNMVSMDDLLAGIGGGDVRLNQVVNHVQSKLRTNELSDEEVLEDLVKKSHSKPVKKGAGQVEVNGVGNLMSHIAKCCQPVPGDEIFGFITKGRGISVHRADCDQVKELIRVHPERSVDVVWGENYSGGYKIRLRVIANDRSGLLRDLTSVLAAEKSNVLSMSSSSDVKTQTATIELELELYNLDGLARVVAKLSQVDGVSEARRV</sequence>
<dbReference type="InterPro" id="IPR033655">
    <property type="entry name" value="TGS_RelA/SpoT"/>
</dbReference>
<dbReference type="Gene3D" id="3.30.70.260">
    <property type="match status" value="1"/>
</dbReference>
<dbReference type="InterPro" id="IPR012676">
    <property type="entry name" value="TGS-like"/>
</dbReference>
<evidence type="ECO:0000256" key="2">
    <source>
        <dbReference type="ARBA" id="ARBA00025704"/>
    </source>
</evidence>
<keyword evidence="9" id="KW-0808">Transferase</keyword>
<name>A0ABZ0K1Z1_9GAMM</name>
<dbReference type="SUPFAM" id="SSF81271">
    <property type="entry name" value="TGS-like"/>
    <property type="match status" value="1"/>
</dbReference>
<dbReference type="Pfam" id="PF04607">
    <property type="entry name" value="RelA_SpoT"/>
    <property type="match status" value="1"/>
</dbReference>
<dbReference type="InterPro" id="IPR007685">
    <property type="entry name" value="RelA_SpoT"/>
</dbReference>
<dbReference type="SUPFAM" id="SSF81301">
    <property type="entry name" value="Nucleotidyltransferase"/>
    <property type="match status" value="1"/>
</dbReference>
<evidence type="ECO:0000256" key="5">
    <source>
        <dbReference type="ARBA" id="ARBA00033308"/>
    </source>
</evidence>
<dbReference type="InterPro" id="IPR012675">
    <property type="entry name" value="Beta-grasp_dom_sf"/>
</dbReference>
<dbReference type="InterPro" id="IPR004811">
    <property type="entry name" value="RelA/Spo_fam"/>
</dbReference>
<gene>
    <name evidence="9" type="primary">relA</name>
    <name evidence="9" type="ORF">RGE70_04780</name>
</gene>
<evidence type="ECO:0000259" key="7">
    <source>
        <dbReference type="PROSITE" id="PS51671"/>
    </source>
</evidence>
<protein>
    <recommendedName>
        <fullName evidence="1">GTP pyrophosphokinase</fullName>
    </recommendedName>
    <alternativeName>
        <fullName evidence="4">(p)ppGpp synthase</fullName>
    </alternativeName>
    <alternativeName>
        <fullName evidence="3">ATP:GTP 3'-pyrophosphotransferase</fullName>
    </alternativeName>
    <alternativeName>
        <fullName evidence="5">ppGpp synthase I</fullName>
    </alternativeName>
</protein>
<dbReference type="PANTHER" id="PTHR21262:SF31">
    <property type="entry name" value="GTP PYROPHOSPHOKINASE"/>
    <property type="match status" value="1"/>
</dbReference>
<dbReference type="InterPro" id="IPR002912">
    <property type="entry name" value="ACT_dom"/>
</dbReference>
<evidence type="ECO:0000256" key="1">
    <source>
        <dbReference type="ARBA" id="ARBA00019852"/>
    </source>
</evidence>
<comment type="similarity">
    <text evidence="6">Belongs to the relA/spoT family.</text>
</comment>
<dbReference type="PROSITE" id="PS51880">
    <property type="entry name" value="TGS"/>
    <property type="match status" value="1"/>
</dbReference>
<reference evidence="9 10" key="1">
    <citation type="submission" date="2023-10" db="EMBL/GenBank/DDBJ databases">
        <title>Complete genome sequence of Shewanella sp. DAU334.</title>
        <authorList>
            <person name="Lee Y.-S."/>
            <person name="Jeong H.-R."/>
            <person name="Hwang E.-J."/>
            <person name="Choi Y.-L."/>
            <person name="Kim G.-D."/>
        </authorList>
    </citation>
    <scope>NUCLEOTIDE SEQUENCE [LARGE SCALE GENOMIC DNA]</scope>
    <source>
        <strain evidence="9 10">DAU334</strain>
    </source>
</reference>
<dbReference type="Pfam" id="PF13328">
    <property type="entry name" value="HD_4"/>
    <property type="match status" value="1"/>
</dbReference>
<dbReference type="SMART" id="SM00954">
    <property type="entry name" value="RelA_SpoT"/>
    <property type="match status" value="1"/>
</dbReference>
<feature type="domain" description="TGS" evidence="8">
    <location>
        <begin position="402"/>
        <end position="463"/>
    </location>
</feature>
<dbReference type="Pfam" id="PF02824">
    <property type="entry name" value="TGS"/>
    <property type="match status" value="1"/>
</dbReference>
<dbReference type="RefSeq" id="WP_310470401.1">
    <property type="nucleotide sequence ID" value="NZ_CP136522.1"/>
</dbReference>
<dbReference type="SUPFAM" id="SSF55021">
    <property type="entry name" value="ACT-like"/>
    <property type="match status" value="1"/>
</dbReference>
<comment type="function">
    <text evidence="6">In eubacteria ppGpp (guanosine 3'-diphosphate 5'-diphosphate) is a mediator of the stringent response that coordinates a variety of cellular activities in response to changes in nutritional abundance.</text>
</comment>
<dbReference type="CDD" id="cd05399">
    <property type="entry name" value="NT_Rel-Spo_like"/>
    <property type="match status" value="1"/>
</dbReference>
<organism evidence="9 10">
    <name type="scientific">Shewanella youngdeokensis</name>
    <dbReference type="NCBI Taxonomy" id="2999068"/>
    <lineage>
        <taxon>Bacteria</taxon>
        <taxon>Pseudomonadati</taxon>
        <taxon>Pseudomonadota</taxon>
        <taxon>Gammaproteobacteria</taxon>
        <taxon>Alteromonadales</taxon>
        <taxon>Shewanellaceae</taxon>
        <taxon>Shewanella</taxon>
    </lineage>
</organism>
<feature type="domain" description="ACT" evidence="7">
    <location>
        <begin position="662"/>
        <end position="735"/>
    </location>
</feature>
<dbReference type="EMBL" id="CP136522">
    <property type="protein sequence ID" value="WOT06132.1"/>
    <property type="molecule type" value="Genomic_DNA"/>
</dbReference>
<keyword evidence="10" id="KW-1185">Reference proteome</keyword>
<dbReference type="CDD" id="cd01668">
    <property type="entry name" value="TGS_RSH"/>
    <property type="match status" value="1"/>
</dbReference>
<dbReference type="Gene3D" id="3.10.20.30">
    <property type="match status" value="1"/>
</dbReference>
<dbReference type="PROSITE" id="PS51671">
    <property type="entry name" value="ACT"/>
    <property type="match status" value="1"/>
</dbReference>
<dbReference type="CDD" id="cd04876">
    <property type="entry name" value="ACT_RelA-SpoT"/>
    <property type="match status" value="1"/>
</dbReference>
<accession>A0ABZ0K1Z1</accession>
<dbReference type="SUPFAM" id="SSF109604">
    <property type="entry name" value="HD-domain/PDEase-like"/>
    <property type="match status" value="1"/>
</dbReference>
<dbReference type="GO" id="GO:0008728">
    <property type="term" value="F:GTP diphosphokinase activity"/>
    <property type="evidence" value="ECO:0007669"/>
    <property type="project" value="UniProtKB-EC"/>
</dbReference>
<dbReference type="Gene3D" id="3.30.460.10">
    <property type="entry name" value="Beta Polymerase, domain 2"/>
    <property type="match status" value="1"/>
</dbReference>
<dbReference type="PANTHER" id="PTHR21262">
    <property type="entry name" value="GUANOSINE-3',5'-BIS DIPHOSPHATE 3'-PYROPHOSPHOHYDROLASE"/>
    <property type="match status" value="1"/>
</dbReference>
<dbReference type="InterPro" id="IPR004095">
    <property type="entry name" value="TGS"/>
</dbReference>
<evidence type="ECO:0000259" key="8">
    <source>
        <dbReference type="PROSITE" id="PS51880"/>
    </source>
</evidence>
<dbReference type="InterPro" id="IPR045865">
    <property type="entry name" value="ACT-like_dom_sf"/>
</dbReference>
<dbReference type="Proteomes" id="UP001529491">
    <property type="component" value="Chromosome"/>
</dbReference>
<comment type="pathway">
    <text evidence="2">Purine metabolism.</text>
</comment>
<proteinExistence type="inferred from homology"/>
<evidence type="ECO:0000313" key="9">
    <source>
        <dbReference type="EMBL" id="WOT06132.1"/>
    </source>
</evidence>
<evidence type="ECO:0000256" key="6">
    <source>
        <dbReference type="RuleBase" id="RU003847"/>
    </source>
</evidence>
<evidence type="ECO:0000313" key="10">
    <source>
        <dbReference type="Proteomes" id="UP001529491"/>
    </source>
</evidence>